<evidence type="ECO:0000313" key="10">
    <source>
        <dbReference type="Proteomes" id="UP000490800"/>
    </source>
</evidence>
<comment type="subcellular location">
    <subcellularLocation>
        <location evidence="1 8">Cell membrane</location>
        <topology evidence="1 8">Multi-pass membrane protein</topology>
    </subcellularLocation>
</comment>
<keyword evidence="3" id="KW-0813">Transport</keyword>
<dbReference type="PANTHER" id="PTHR30269">
    <property type="entry name" value="TRANSMEMBRANE PROTEIN YFCA"/>
    <property type="match status" value="1"/>
</dbReference>
<comment type="similarity">
    <text evidence="2 8">Belongs to the 4-toluene sulfonate uptake permease (TSUP) (TC 2.A.102) family.</text>
</comment>
<evidence type="ECO:0000256" key="3">
    <source>
        <dbReference type="ARBA" id="ARBA00022448"/>
    </source>
</evidence>
<reference evidence="9 10" key="1">
    <citation type="journal article" date="2019" name="Microorganisms">
        <title>Paenibacillus lutrae sp. nov., A Chitinolytic Species Isolated from A River Otter in Castril Natural Park, Granada, Spain.</title>
        <authorList>
            <person name="Rodriguez M."/>
            <person name="Reina J.C."/>
            <person name="Bejar V."/>
            <person name="Llamas I."/>
        </authorList>
    </citation>
    <scope>NUCLEOTIDE SEQUENCE [LARGE SCALE GENOMIC DNA]</scope>
    <source>
        <strain evidence="9 10">N10</strain>
    </source>
</reference>
<organism evidence="9 10">
    <name type="scientific">Paenibacillus lutrae</name>
    <dbReference type="NCBI Taxonomy" id="2078573"/>
    <lineage>
        <taxon>Bacteria</taxon>
        <taxon>Bacillati</taxon>
        <taxon>Bacillota</taxon>
        <taxon>Bacilli</taxon>
        <taxon>Bacillales</taxon>
        <taxon>Paenibacillaceae</taxon>
        <taxon>Paenibacillus</taxon>
    </lineage>
</organism>
<feature type="transmembrane region" description="Helical" evidence="8">
    <location>
        <begin position="102"/>
        <end position="120"/>
    </location>
</feature>
<sequence length="255" mass="26814">MEMLSWEMLLFLIVVGFLAAFVDSVVGGGGLITVPALLFTGLPPALVLGTNKLSGTMCSLTSTASFMLSGKINFKLAAGLFPLSLIGSILGALLVHQIPSEFLKPLVVLLLVAVTAYTLLKKNWGAASTYKGLTARSKGWLIAGAFVIGFYDGFFGPGTGSFLIFLFLLLGFDFVGASANSKVLNLASNLGALATFFVLDSVSLTYGLPMGIAMIGGALVGTRFAIRKGASFVKPLFVAMTIILIGKQIWNLWVS</sequence>
<evidence type="ECO:0000313" key="9">
    <source>
        <dbReference type="EMBL" id="MVP01988.1"/>
    </source>
</evidence>
<dbReference type="Pfam" id="PF01925">
    <property type="entry name" value="TauE"/>
    <property type="match status" value="1"/>
</dbReference>
<name>A0A7X3K189_9BACL</name>
<feature type="transmembrane region" description="Helical" evidence="8">
    <location>
        <begin position="74"/>
        <end position="96"/>
    </location>
</feature>
<evidence type="ECO:0000256" key="6">
    <source>
        <dbReference type="ARBA" id="ARBA00022989"/>
    </source>
</evidence>
<evidence type="ECO:0000256" key="4">
    <source>
        <dbReference type="ARBA" id="ARBA00022475"/>
    </source>
</evidence>
<evidence type="ECO:0000256" key="5">
    <source>
        <dbReference type="ARBA" id="ARBA00022692"/>
    </source>
</evidence>
<comment type="caution">
    <text evidence="9">The sequence shown here is derived from an EMBL/GenBank/DDBJ whole genome shotgun (WGS) entry which is preliminary data.</text>
</comment>
<keyword evidence="7 8" id="KW-0472">Membrane</keyword>
<evidence type="ECO:0000256" key="1">
    <source>
        <dbReference type="ARBA" id="ARBA00004651"/>
    </source>
</evidence>
<dbReference type="PANTHER" id="PTHR30269:SF0">
    <property type="entry name" value="MEMBRANE TRANSPORTER PROTEIN YFCA-RELATED"/>
    <property type="match status" value="1"/>
</dbReference>
<dbReference type="OrthoDB" id="554695at2"/>
<feature type="transmembrane region" description="Helical" evidence="8">
    <location>
        <begin position="34"/>
        <end position="53"/>
    </location>
</feature>
<dbReference type="Proteomes" id="UP000490800">
    <property type="component" value="Unassembled WGS sequence"/>
</dbReference>
<feature type="transmembrane region" description="Helical" evidence="8">
    <location>
        <begin position="140"/>
        <end position="170"/>
    </location>
</feature>
<keyword evidence="6 8" id="KW-1133">Transmembrane helix</keyword>
<dbReference type="RefSeq" id="WP_157338388.1">
    <property type="nucleotide sequence ID" value="NZ_RHLK01000016.1"/>
</dbReference>
<protein>
    <recommendedName>
        <fullName evidence="8">Probable membrane transporter protein</fullName>
    </recommendedName>
</protein>
<dbReference type="InterPro" id="IPR002781">
    <property type="entry name" value="TM_pro_TauE-like"/>
</dbReference>
<proteinExistence type="inferred from homology"/>
<keyword evidence="4 8" id="KW-1003">Cell membrane</keyword>
<dbReference type="AlphaFoldDB" id="A0A7X3K189"/>
<dbReference type="GO" id="GO:0005886">
    <property type="term" value="C:plasma membrane"/>
    <property type="evidence" value="ECO:0007669"/>
    <property type="project" value="UniProtKB-SubCell"/>
</dbReference>
<evidence type="ECO:0000256" key="2">
    <source>
        <dbReference type="ARBA" id="ARBA00009142"/>
    </source>
</evidence>
<gene>
    <name evidence="9" type="ORF">EDM21_21145</name>
</gene>
<dbReference type="EMBL" id="RHLK01000016">
    <property type="protein sequence ID" value="MVP01988.1"/>
    <property type="molecule type" value="Genomic_DNA"/>
</dbReference>
<keyword evidence="5 8" id="KW-0812">Transmembrane</keyword>
<feature type="transmembrane region" description="Helical" evidence="8">
    <location>
        <begin position="190"/>
        <end position="220"/>
    </location>
</feature>
<evidence type="ECO:0000256" key="7">
    <source>
        <dbReference type="ARBA" id="ARBA00023136"/>
    </source>
</evidence>
<keyword evidence="10" id="KW-1185">Reference proteome</keyword>
<feature type="transmembrane region" description="Helical" evidence="8">
    <location>
        <begin position="232"/>
        <end position="250"/>
    </location>
</feature>
<accession>A0A7X3K189</accession>
<evidence type="ECO:0000256" key="8">
    <source>
        <dbReference type="RuleBase" id="RU363041"/>
    </source>
</evidence>
<dbReference type="InterPro" id="IPR052017">
    <property type="entry name" value="TSUP"/>
</dbReference>